<dbReference type="InterPro" id="IPR036178">
    <property type="entry name" value="Formintransfe-cycloase-like_sf"/>
</dbReference>
<evidence type="ECO:0000259" key="1">
    <source>
        <dbReference type="Pfam" id="PF04961"/>
    </source>
</evidence>
<sequence>MAEQQANSTDSPRTASIGAETISGYLTRLASRQPTPGGGAAAALHAAQGAALVAMVARYTTGPKYAEHAALVERITGIADELATEALRLADSDEQVFQAVIDSYKLPADTEELKAAKSGAIQAALVQAAQTPAQLIKLAGSVVELATELGEVANPNVISDVAAAADAARAAATTARVNIDINLVAIKDPSVRSLLADQTDGLADKVVAAADSLAARVRERILQ</sequence>
<organism evidence="2 3">
    <name type="scientific">Pseudarthrobacter chlorophenolicus (strain ATCC 700700 / DSM 12829 / CIP 107037 / JCM 12360 / KCTC 9906 / NCIMB 13794 / A6)</name>
    <name type="common">Arthrobacter chlorophenolicus</name>
    <dbReference type="NCBI Taxonomy" id="452863"/>
    <lineage>
        <taxon>Bacteria</taxon>
        <taxon>Bacillati</taxon>
        <taxon>Actinomycetota</taxon>
        <taxon>Actinomycetes</taxon>
        <taxon>Micrococcales</taxon>
        <taxon>Micrococcaceae</taxon>
        <taxon>Pseudarthrobacter</taxon>
    </lineage>
</organism>
<keyword evidence="3" id="KW-1185">Reference proteome</keyword>
<dbReference type="EMBL" id="CP001341">
    <property type="protein sequence ID" value="ACL41420.1"/>
    <property type="molecule type" value="Genomic_DNA"/>
</dbReference>
<protein>
    <submittedName>
        <fullName evidence="2">Formiminotransferase-cyclodeaminase</fullName>
    </submittedName>
</protein>
<proteinExistence type="predicted"/>
<dbReference type="SUPFAM" id="SSF101262">
    <property type="entry name" value="Methenyltetrahydrofolate cyclohydrolase-like"/>
    <property type="match status" value="1"/>
</dbReference>
<evidence type="ECO:0000313" key="2">
    <source>
        <dbReference type="EMBL" id="ACL41420.1"/>
    </source>
</evidence>
<dbReference type="GO" id="GO:0016740">
    <property type="term" value="F:transferase activity"/>
    <property type="evidence" value="ECO:0007669"/>
    <property type="project" value="UniProtKB-KW"/>
</dbReference>
<feature type="domain" description="Cyclodeaminase/cyclohydrolase" evidence="1">
    <location>
        <begin position="21"/>
        <end position="198"/>
    </location>
</feature>
<dbReference type="InterPro" id="IPR007044">
    <property type="entry name" value="Cyclodeamin/CycHdrlase"/>
</dbReference>
<dbReference type="OrthoDB" id="5192822at2"/>
<reference evidence="2" key="1">
    <citation type="submission" date="2009-01" db="EMBL/GenBank/DDBJ databases">
        <title>Complete sequence of chromosome of Arthrobacter chlorophenolicus A6.</title>
        <authorList>
            <consortium name="US DOE Joint Genome Institute"/>
            <person name="Lucas S."/>
            <person name="Copeland A."/>
            <person name="Lapidus A."/>
            <person name="Glavina del Rio T."/>
            <person name="Tice H."/>
            <person name="Bruce D."/>
            <person name="Goodwin L."/>
            <person name="Pitluck S."/>
            <person name="Goltsman E."/>
            <person name="Clum A."/>
            <person name="Larimer F."/>
            <person name="Land M."/>
            <person name="Hauser L."/>
            <person name="Kyrpides N."/>
            <person name="Mikhailova N."/>
            <person name="Jansson J."/>
            <person name="Richardson P."/>
        </authorList>
    </citation>
    <scope>NUCLEOTIDE SEQUENCE [LARGE SCALE GENOMIC DNA]</scope>
    <source>
        <strain evidence="2">A6</strain>
    </source>
</reference>
<dbReference type="Proteomes" id="UP000002505">
    <property type="component" value="Chromosome"/>
</dbReference>
<evidence type="ECO:0000313" key="3">
    <source>
        <dbReference type="Proteomes" id="UP000002505"/>
    </source>
</evidence>
<dbReference type="Pfam" id="PF04961">
    <property type="entry name" value="FTCD_C"/>
    <property type="match status" value="1"/>
</dbReference>
<dbReference type="HOGENOM" id="CLU_088419_0_1_11"/>
<dbReference type="AlphaFoldDB" id="B8HHC9"/>
<gene>
    <name evidence="2" type="ordered locus">Achl_3464</name>
</gene>
<dbReference type="eggNOG" id="COG3404">
    <property type="taxonomic scope" value="Bacteria"/>
</dbReference>
<accession>B8HHC9</accession>
<dbReference type="KEGG" id="ach:Achl_3464"/>
<name>B8HHC9_PSECP</name>
<dbReference type="Gene3D" id="1.20.120.680">
    <property type="entry name" value="Formiminotetrahydrofolate cyclodeaminase monomer, up-and-down helical bundle"/>
    <property type="match status" value="1"/>
</dbReference>
<dbReference type="STRING" id="452863.Achl_3464"/>
<dbReference type="RefSeq" id="WP_015938614.1">
    <property type="nucleotide sequence ID" value="NC_011886.1"/>
</dbReference>